<keyword evidence="4" id="KW-0413">Isomerase</keyword>
<accession>A0A518DGM5</accession>
<name>A0A518DGM5_9BACT</name>
<evidence type="ECO:0000259" key="3">
    <source>
        <dbReference type="SMART" id="SM01007"/>
    </source>
</evidence>
<protein>
    <submittedName>
        <fullName evidence="4">L-ribulose-5-phosphate 4-epimerase UlaF</fullName>
        <ecNumber evidence="4">5.1.3.4</ecNumber>
    </submittedName>
</protein>
<dbReference type="Proteomes" id="UP000317429">
    <property type="component" value="Chromosome"/>
</dbReference>
<gene>
    <name evidence="4" type="primary">ulaF</name>
    <name evidence="4" type="ORF">Pla175_40330</name>
</gene>
<keyword evidence="5" id="KW-1185">Reference proteome</keyword>
<evidence type="ECO:0000313" key="5">
    <source>
        <dbReference type="Proteomes" id="UP000317429"/>
    </source>
</evidence>
<dbReference type="InterPro" id="IPR001303">
    <property type="entry name" value="Aldolase_II/adducin_N"/>
</dbReference>
<organism evidence="4 5">
    <name type="scientific">Pirellulimonas nuda</name>
    <dbReference type="NCBI Taxonomy" id="2528009"/>
    <lineage>
        <taxon>Bacteria</taxon>
        <taxon>Pseudomonadati</taxon>
        <taxon>Planctomycetota</taxon>
        <taxon>Planctomycetia</taxon>
        <taxon>Pirellulales</taxon>
        <taxon>Lacipirellulaceae</taxon>
        <taxon>Pirellulimonas</taxon>
    </lineage>
</organism>
<dbReference type="EC" id="5.1.3.4" evidence="4"/>
<dbReference type="EMBL" id="CP036291">
    <property type="protein sequence ID" value="QDU90624.1"/>
    <property type="molecule type" value="Genomic_DNA"/>
</dbReference>
<keyword evidence="2" id="KW-0456">Lyase</keyword>
<evidence type="ECO:0000313" key="4">
    <source>
        <dbReference type="EMBL" id="QDU90624.1"/>
    </source>
</evidence>
<dbReference type="InterPro" id="IPR050197">
    <property type="entry name" value="Aldolase_class_II_sugar_metab"/>
</dbReference>
<dbReference type="GO" id="GO:0008742">
    <property type="term" value="F:L-ribulose-phosphate 4-epimerase activity"/>
    <property type="evidence" value="ECO:0007669"/>
    <property type="project" value="UniProtKB-EC"/>
</dbReference>
<dbReference type="GO" id="GO:0016832">
    <property type="term" value="F:aldehyde-lyase activity"/>
    <property type="evidence" value="ECO:0007669"/>
    <property type="project" value="TreeGrafter"/>
</dbReference>
<dbReference type="GO" id="GO:0019323">
    <property type="term" value="P:pentose catabolic process"/>
    <property type="evidence" value="ECO:0007669"/>
    <property type="project" value="TreeGrafter"/>
</dbReference>
<proteinExistence type="predicted"/>
<dbReference type="Gene3D" id="3.40.225.10">
    <property type="entry name" value="Class II aldolase/adducin N-terminal domain"/>
    <property type="match status" value="1"/>
</dbReference>
<dbReference type="OrthoDB" id="9794581at2"/>
<evidence type="ECO:0000256" key="1">
    <source>
        <dbReference type="ARBA" id="ARBA00022723"/>
    </source>
</evidence>
<feature type="domain" description="Class II aldolase/adducin N-terminal" evidence="3">
    <location>
        <begin position="9"/>
        <end position="185"/>
    </location>
</feature>
<sequence length="297" mass="32878">MLNIHRLKQDICDIGDRIYKKGFAAANDGNITVRVGPNEVLCTPTMVSKGFLTPADICTIDMEGNQTAGVKKRSSEALLHLEIMKARPEIKSVVHCHPPHATAFAVAREPIPQCVLPEVEVFLGDVPITKYETPGGKAFAETLLPFVHKTNVVILANHGTVSFGETVERAYWWTEILDAYCRILMLARQLGHVQYLSQEKSHELLELKKQWGMGDARLTEEYKDCDICGNDIFRETWQETGVSRKAFEKPTGPSQGAPAGVDEDALVRLITERVTQALGSSNLATGAVCNTDDCWRL</sequence>
<dbReference type="GO" id="GO:0005829">
    <property type="term" value="C:cytosol"/>
    <property type="evidence" value="ECO:0007669"/>
    <property type="project" value="TreeGrafter"/>
</dbReference>
<dbReference type="Pfam" id="PF00596">
    <property type="entry name" value="Aldolase_II"/>
    <property type="match status" value="1"/>
</dbReference>
<dbReference type="SUPFAM" id="SSF53639">
    <property type="entry name" value="AraD/HMP-PK domain-like"/>
    <property type="match status" value="1"/>
</dbReference>
<dbReference type="InterPro" id="IPR036409">
    <property type="entry name" value="Aldolase_II/adducin_N_sf"/>
</dbReference>
<dbReference type="KEGG" id="pnd:Pla175_40330"/>
<dbReference type="GO" id="GO:0046872">
    <property type="term" value="F:metal ion binding"/>
    <property type="evidence" value="ECO:0007669"/>
    <property type="project" value="UniProtKB-KW"/>
</dbReference>
<dbReference type="AlphaFoldDB" id="A0A518DGM5"/>
<keyword evidence="1" id="KW-0479">Metal-binding</keyword>
<reference evidence="4 5" key="1">
    <citation type="submission" date="2019-02" db="EMBL/GenBank/DDBJ databases">
        <title>Deep-cultivation of Planctomycetes and their phenomic and genomic characterization uncovers novel biology.</title>
        <authorList>
            <person name="Wiegand S."/>
            <person name="Jogler M."/>
            <person name="Boedeker C."/>
            <person name="Pinto D."/>
            <person name="Vollmers J."/>
            <person name="Rivas-Marin E."/>
            <person name="Kohn T."/>
            <person name="Peeters S.H."/>
            <person name="Heuer A."/>
            <person name="Rast P."/>
            <person name="Oberbeckmann S."/>
            <person name="Bunk B."/>
            <person name="Jeske O."/>
            <person name="Meyerdierks A."/>
            <person name="Storesund J.E."/>
            <person name="Kallscheuer N."/>
            <person name="Luecker S."/>
            <person name="Lage O.M."/>
            <person name="Pohl T."/>
            <person name="Merkel B.J."/>
            <person name="Hornburger P."/>
            <person name="Mueller R.-W."/>
            <person name="Bruemmer F."/>
            <person name="Labrenz M."/>
            <person name="Spormann A.M."/>
            <person name="Op den Camp H."/>
            <person name="Overmann J."/>
            <person name="Amann R."/>
            <person name="Jetten M.S.M."/>
            <person name="Mascher T."/>
            <person name="Medema M.H."/>
            <person name="Devos D.P."/>
            <person name="Kaster A.-K."/>
            <person name="Ovreas L."/>
            <person name="Rohde M."/>
            <person name="Galperin M.Y."/>
            <person name="Jogler C."/>
        </authorList>
    </citation>
    <scope>NUCLEOTIDE SEQUENCE [LARGE SCALE GENOMIC DNA]</scope>
    <source>
        <strain evidence="4 5">Pla175</strain>
    </source>
</reference>
<dbReference type="PANTHER" id="PTHR22789:SF0">
    <property type="entry name" value="3-OXO-TETRONATE 4-PHOSPHATE DECARBOXYLASE-RELATED"/>
    <property type="match status" value="1"/>
</dbReference>
<dbReference type="SMART" id="SM01007">
    <property type="entry name" value="Aldolase_II"/>
    <property type="match status" value="1"/>
</dbReference>
<dbReference type="PANTHER" id="PTHR22789">
    <property type="entry name" value="FUCULOSE PHOSPHATE ALDOLASE"/>
    <property type="match status" value="1"/>
</dbReference>
<evidence type="ECO:0000256" key="2">
    <source>
        <dbReference type="ARBA" id="ARBA00023239"/>
    </source>
</evidence>
<dbReference type="RefSeq" id="WP_145289501.1">
    <property type="nucleotide sequence ID" value="NZ_CP036291.1"/>
</dbReference>